<dbReference type="OMA" id="TMKRKFP"/>
<dbReference type="GO" id="GO:0005634">
    <property type="term" value="C:nucleus"/>
    <property type="evidence" value="ECO:0007669"/>
    <property type="project" value="TreeGrafter"/>
</dbReference>
<evidence type="ECO:0000256" key="1">
    <source>
        <dbReference type="ARBA" id="ARBA00003548"/>
    </source>
</evidence>
<comment type="caution">
    <text evidence="5">The sequence shown here is derived from an EMBL/GenBank/DDBJ whole genome shotgun (WGS) entry which is preliminary data.</text>
</comment>
<evidence type="ECO:0000256" key="3">
    <source>
        <dbReference type="ARBA" id="ARBA00013566"/>
    </source>
</evidence>
<gene>
    <name evidence="5" type="primary">RRG9</name>
    <name evidence="5" type="ORF">A0H81_12466</name>
</gene>
<evidence type="ECO:0000256" key="4">
    <source>
        <dbReference type="SAM" id="MobiDB-lite"/>
    </source>
</evidence>
<comment type="function">
    <text evidence="1">Required for respiratory activity and maintenance and expression of the mitochondrial genome.</text>
</comment>
<dbReference type="AlphaFoldDB" id="A0A1C7LUV3"/>
<proteinExistence type="inferred from homology"/>
<dbReference type="PANTHER" id="PTHR13475:SF3">
    <property type="entry name" value="NEUGRIN"/>
    <property type="match status" value="1"/>
</dbReference>
<feature type="region of interest" description="Disordered" evidence="4">
    <location>
        <begin position="42"/>
        <end position="72"/>
    </location>
</feature>
<dbReference type="PANTHER" id="PTHR13475">
    <property type="entry name" value="NEUGRIN"/>
    <property type="match status" value="1"/>
</dbReference>
<protein>
    <recommendedName>
        <fullName evidence="3">Required for respiratory growth protein 9, mitochondrial</fullName>
    </recommendedName>
</protein>
<dbReference type="OrthoDB" id="5578174at2759"/>
<organism evidence="5 6">
    <name type="scientific">Grifola frondosa</name>
    <name type="common">Maitake</name>
    <name type="synonym">Polyporus frondosus</name>
    <dbReference type="NCBI Taxonomy" id="5627"/>
    <lineage>
        <taxon>Eukaryota</taxon>
        <taxon>Fungi</taxon>
        <taxon>Dikarya</taxon>
        <taxon>Basidiomycota</taxon>
        <taxon>Agaricomycotina</taxon>
        <taxon>Agaricomycetes</taxon>
        <taxon>Polyporales</taxon>
        <taxon>Grifolaceae</taxon>
        <taxon>Grifola</taxon>
    </lineage>
</organism>
<evidence type="ECO:0000313" key="5">
    <source>
        <dbReference type="EMBL" id="OBZ67986.1"/>
    </source>
</evidence>
<evidence type="ECO:0000313" key="6">
    <source>
        <dbReference type="Proteomes" id="UP000092993"/>
    </source>
</evidence>
<accession>A0A1C7LUV3</accession>
<dbReference type="InterPro" id="IPR010487">
    <property type="entry name" value="NGRN/Rrg9"/>
</dbReference>
<dbReference type="EMBL" id="LUGG01000023">
    <property type="protein sequence ID" value="OBZ67986.1"/>
    <property type="molecule type" value="Genomic_DNA"/>
</dbReference>
<reference evidence="5 6" key="1">
    <citation type="submission" date="2016-03" db="EMBL/GenBank/DDBJ databases">
        <title>Whole genome sequencing of Grifola frondosa 9006-11.</title>
        <authorList>
            <person name="Min B."/>
            <person name="Park H."/>
            <person name="Kim J.-G."/>
            <person name="Cho H."/>
            <person name="Oh Y.-L."/>
            <person name="Kong W.-S."/>
            <person name="Choi I.-G."/>
        </authorList>
    </citation>
    <scope>NUCLEOTIDE SEQUENCE [LARGE SCALE GENOMIC DNA]</scope>
    <source>
        <strain evidence="5 6">9006-11</strain>
    </source>
</reference>
<comment type="similarity">
    <text evidence="2">Belongs to the RRG9 family.</text>
</comment>
<evidence type="ECO:0000256" key="2">
    <source>
        <dbReference type="ARBA" id="ARBA00010895"/>
    </source>
</evidence>
<dbReference type="STRING" id="5627.A0A1C7LUV3"/>
<name>A0A1C7LUV3_GRIFR</name>
<sequence length="198" mass="22558">MLSIARTIKPRPKVIYTFVDLYTTVAGLKPKNWDISAIPKPQSLVEDESSPPPSPKPSPNRKIARSPTPRGVLMHRGTMQKSFPDGWAPPRKLSREAMDSLRALHAMNPKTFTTPVLAEKFRISPEGVRRILKSKWEPTKEKREQMMQKQRQAREEWIQQRRLEEMQGGTKGTSCPSHDARGYYLQVPRGGILLCSTN</sequence>
<keyword evidence="6" id="KW-1185">Reference proteome</keyword>
<dbReference type="Pfam" id="PF06413">
    <property type="entry name" value="Neugrin"/>
    <property type="match status" value="1"/>
</dbReference>
<dbReference type="Proteomes" id="UP000092993">
    <property type="component" value="Unassembled WGS sequence"/>
</dbReference>